<dbReference type="WBParaSite" id="ASIM_0000311801-mRNA-1">
    <property type="protein sequence ID" value="ASIM_0000311801-mRNA-1"/>
    <property type="gene ID" value="ASIM_0000311801"/>
</dbReference>
<reference evidence="1 2" key="2">
    <citation type="submission" date="2018-11" db="EMBL/GenBank/DDBJ databases">
        <authorList>
            <consortium name="Pathogen Informatics"/>
        </authorList>
    </citation>
    <scope>NUCLEOTIDE SEQUENCE [LARGE SCALE GENOMIC DNA]</scope>
</reference>
<reference evidence="3" key="1">
    <citation type="submission" date="2017-02" db="UniProtKB">
        <authorList>
            <consortium name="WormBaseParasite"/>
        </authorList>
    </citation>
    <scope>IDENTIFICATION</scope>
</reference>
<protein>
    <submittedName>
        <fullName evidence="1 3">Uncharacterized protein</fullName>
    </submittedName>
</protein>
<name>A0A0M3J6D2_ANISI</name>
<evidence type="ECO:0000313" key="3">
    <source>
        <dbReference type="WBParaSite" id="ASIM_0000311801-mRNA-1"/>
    </source>
</evidence>
<gene>
    <name evidence="1" type="ORF">ASIM_LOCUS2966</name>
</gene>
<evidence type="ECO:0000313" key="2">
    <source>
        <dbReference type="Proteomes" id="UP000267096"/>
    </source>
</evidence>
<dbReference type="EMBL" id="UYRR01004287">
    <property type="protein sequence ID" value="VDK20946.1"/>
    <property type="molecule type" value="Genomic_DNA"/>
</dbReference>
<dbReference type="AlphaFoldDB" id="A0A0M3J6D2"/>
<sequence>MPYPNEWPNAIVPQMGTFKPKIPLLSPHTKENIRRDSSHNTNKTNNNVRLNGLNLHSNVRNISKPAIKPKPLALRRERSDLTGSTSARRLAYHAENHSPGPLCSSPRRALLPPSDSLDGNALIGCLEELKRKRKDSPGRKDIFYPRNLPNDERAILHRESVILTIDLIKIKVGSISKAFAR</sequence>
<accession>A0A0M3J6D2</accession>
<evidence type="ECO:0000313" key="1">
    <source>
        <dbReference type="EMBL" id="VDK20946.1"/>
    </source>
</evidence>
<keyword evidence="2" id="KW-1185">Reference proteome</keyword>
<dbReference type="Proteomes" id="UP000267096">
    <property type="component" value="Unassembled WGS sequence"/>
</dbReference>
<proteinExistence type="predicted"/>
<dbReference type="OrthoDB" id="21085at2759"/>
<organism evidence="3">
    <name type="scientific">Anisakis simplex</name>
    <name type="common">Herring worm</name>
    <dbReference type="NCBI Taxonomy" id="6269"/>
    <lineage>
        <taxon>Eukaryota</taxon>
        <taxon>Metazoa</taxon>
        <taxon>Ecdysozoa</taxon>
        <taxon>Nematoda</taxon>
        <taxon>Chromadorea</taxon>
        <taxon>Rhabditida</taxon>
        <taxon>Spirurina</taxon>
        <taxon>Ascaridomorpha</taxon>
        <taxon>Ascaridoidea</taxon>
        <taxon>Anisakidae</taxon>
        <taxon>Anisakis</taxon>
        <taxon>Anisakis simplex complex</taxon>
    </lineage>
</organism>